<dbReference type="SUPFAM" id="SSF48726">
    <property type="entry name" value="Immunoglobulin"/>
    <property type="match status" value="28"/>
</dbReference>
<feature type="domain" description="Ig-like" evidence="22">
    <location>
        <begin position="2778"/>
        <end position="2840"/>
    </location>
</feature>
<feature type="domain" description="Ig-like" evidence="22">
    <location>
        <begin position="453"/>
        <end position="539"/>
    </location>
</feature>
<evidence type="ECO:0000256" key="16">
    <source>
        <dbReference type="ARBA" id="ARBA00023180"/>
    </source>
</evidence>
<dbReference type="Pfam" id="PF23560">
    <property type="entry name" value="GBD_Hemicentin"/>
    <property type="match status" value="1"/>
</dbReference>
<feature type="domain" description="Ig-like" evidence="22">
    <location>
        <begin position="2203"/>
        <end position="2294"/>
    </location>
</feature>
<dbReference type="InterPro" id="IPR000742">
    <property type="entry name" value="EGF"/>
</dbReference>
<evidence type="ECO:0000313" key="25">
    <source>
        <dbReference type="Proteomes" id="UP000683360"/>
    </source>
</evidence>
<dbReference type="FunFam" id="2.60.40.10:FF:000186">
    <property type="entry name" value="Hemicentin 1"/>
    <property type="match status" value="2"/>
</dbReference>
<dbReference type="CDD" id="cd00096">
    <property type="entry name" value="Ig"/>
    <property type="match status" value="6"/>
</dbReference>
<keyword evidence="12" id="KW-0130">Cell adhesion</keyword>
<dbReference type="GO" id="GO:0007155">
    <property type="term" value="P:cell adhesion"/>
    <property type="evidence" value="ECO:0007669"/>
    <property type="project" value="UniProtKB-KW"/>
</dbReference>
<dbReference type="FunFam" id="2.60.40.10:FF:000285">
    <property type="entry name" value="Hemicentin 1"/>
    <property type="match status" value="1"/>
</dbReference>
<dbReference type="FunFam" id="2.60.40.10:FF:000017">
    <property type="entry name" value="Down syndrome cell adhesion molecule b"/>
    <property type="match status" value="1"/>
</dbReference>
<feature type="domain" description="Ig-like" evidence="22">
    <location>
        <begin position="541"/>
        <end position="629"/>
    </location>
</feature>
<feature type="domain" description="Ig-like" evidence="22">
    <location>
        <begin position="827"/>
        <end position="901"/>
    </location>
</feature>
<dbReference type="SMART" id="SM00408">
    <property type="entry name" value="IGc2"/>
    <property type="match status" value="28"/>
</dbReference>
<dbReference type="InterPro" id="IPR013098">
    <property type="entry name" value="Ig_I-set"/>
</dbReference>
<dbReference type="SMART" id="SM00179">
    <property type="entry name" value="EGF_CA"/>
    <property type="match status" value="10"/>
</dbReference>
<dbReference type="FunFam" id="2.60.40.10:FF:000130">
    <property type="entry name" value="Hemicentin 1"/>
    <property type="match status" value="10"/>
</dbReference>
<dbReference type="Pfam" id="PF07679">
    <property type="entry name" value="I-set"/>
    <property type="match status" value="25"/>
</dbReference>
<dbReference type="CDD" id="cd00198">
    <property type="entry name" value="vWFA"/>
    <property type="match status" value="1"/>
</dbReference>
<dbReference type="InterPro" id="IPR009030">
    <property type="entry name" value="Growth_fac_rcpt_cys_sf"/>
</dbReference>
<feature type="domain" description="Ig-like" evidence="22">
    <location>
        <begin position="1828"/>
        <end position="1918"/>
    </location>
</feature>
<dbReference type="PROSITE" id="PS50092">
    <property type="entry name" value="TSP1"/>
    <property type="match status" value="2"/>
</dbReference>
<evidence type="ECO:0000256" key="20">
    <source>
        <dbReference type="SAM" id="SignalP"/>
    </source>
</evidence>
<evidence type="ECO:0000256" key="18">
    <source>
        <dbReference type="PROSITE-ProRule" id="PRU00076"/>
    </source>
</evidence>
<dbReference type="SMART" id="SM00682">
    <property type="entry name" value="G2F"/>
    <property type="match status" value="1"/>
</dbReference>
<feature type="domain" description="Ig-like" evidence="22">
    <location>
        <begin position="1647"/>
        <end position="1738"/>
    </location>
</feature>
<comment type="subcellular location">
    <subcellularLocation>
        <location evidence="2">Cell membrane</location>
    </subcellularLocation>
    <subcellularLocation>
        <location evidence="1">Membrane</location>
        <topology evidence="1">Single-pass membrane protein</topology>
    </subcellularLocation>
    <subcellularLocation>
        <location evidence="3">Secreted</location>
        <location evidence="3">Extracellular space</location>
        <location evidence="3">Extracellular matrix</location>
    </subcellularLocation>
</comment>
<feature type="domain" description="Ig-like" evidence="22">
    <location>
        <begin position="2847"/>
        <end position="2932"/>
    </location>
</feature>
<evidence type="ECO:0000256" key="4">
    <source>
        <dbReference type="ARBA" id="ARBA00022475"/>
    </source>
</evidence>
<dbReference type="Pfam" id="PF25106">
    <property type="entry name" value="VWA_4"/>
    <property type="match status" value="1"/>
</dbReference>
<keyword evidence="16" id="KW-0325">Glycoprotein</keyword>
<keyword evidence="9 20" id="KW-0732">Signal</keyword>
<accession>A0A8S3SWQ3</accession>
<evidence type="ECO:0000256" key="7">
    <source>
        <dbReference type="ARBA" id="ARBA00022536"/>
    </source>
</evidence>
<dbReference type="InterPro" id="IPR006605">
    <property type="entry name" value="G2_nidogen/fibulin_G2F"/>
</dbReference>
<evidence type="ECO:0000256" key="15">
    <source>
        <dbReference type="ARBA" id="ARBA00023157"/>
    </source>
</evidence>
<dbReference type="SMART" id="SM00181">
    <property type="entry name" value="EGF"/>
    <property type="match status" value="9"/>
</dbReference>
<dbReference type="InterPro" id="IPR051170">
    <property type="entry name" value="Neural/epithelial_adhesion"/>
</dbReference>
<dbReference type="FunFam" id="2.60.40.10:FF:000005">
    <property type="entry name" value="Neuronal cell adhesion molecule"/>
    <property type="match status" value="1"/>
</dbReference>
<dbReference type="Pfam" id="PF07645">
    <property type="entry name" value="EGF_CA"/>
    <property type="match status" value="6"/>
</dbReference>
<dbReference type="PROSITE" id="PS00010">
    <property type="entry name" value="ASX_HYDROXYL"/>
    <property type="match status" value="5"/>
</dbReference>
<evidence type="ECO:0000256" key="2">
    <source>
        <dbReference type="ARBA" id="ARBA00004236"/>
    </source>
</evidence>
<dbReference type="Gene3D" id="3.40.50.410">
    <property type="entry name" value="von Willebrand factor, type A domain"/>
    <property type="match status" value="1"/>
</dbReference>
<dbReference type="SUPFAM" id="SSF53300">
    <property type="entry name" value="vWA-like"/>
    <property type="match status" value="1"/>
</dbReference>
<comment type="caution">
    <text evidence="18">Lacks conserved residue(s) required for the propagation of feature annotation.</text>
</comment>
<dbReference type="Pfam" id="PF13927">
    <property type="entry name" value="Ig_3"/>
    <property type="match status" value="3"/>
</dbReference>
<feature type="domain" description="Ig-like" evidence="22">
    <location>
        <begin position="2016"/>
        <end position="2104"/>
    </location>
</feature>
<evidence type="ECO:0000256" key="9">
    <source>
        <dbReference type="ARBA" id="ARBA00022729"/>
    </source>
</evidence>
<dbReference type="Pfam" id="PF07474">
    <property type="entry name" value="G2F"/>
    <property type="match status" value="1"/>
</dbReference>
<evidence type="ECO:0000256" key="13">
    <source>
        <dbReference type="ARBA" id="ARBA00022989"/>
    </source>
</evidence>
<keyword evidence="5" id="KW-0964">Secreted</keyword>
<dbReference type="GO" id="GO:0005886">
    <property type="term" value="C:plasma membrane"/>
    <property type="evidence" value="ECO:0007669"/>
    <property type="project" value="UniProtKB-SubCell"/>
</dbReference>
<feature type="domain" description="Ig-like" evidence="22">
    <location>
        <begin position="906"/>
        <end position="992"/>
    </location>
</feature>
<feature type="domain" description="Ig-like" evidence="22">
    <location>
        <begin position="2394"/>
        <end position="2480"/>
    </location>
</feature>
<dbReference type="Pfam" id="PF12662">
    <property type="entry name" value="cEGF"/>
    <property type="match status" value="1"/>
</dbReference>
<evidence type="ECO:0000256" key="19">
    <source>
        <dbReference type="SAM" id="MobiDB-lite"/>
    </source>
</evidence>
<evidence type="ECO:0000259" key="23">
    <source>
        <dbReference type="PROSITE" id="PS50993"/>
    </source>
</evidence>
<dbReference type="Gene3D" id="2.10.25.10">
    <property type="entry name" value="Laminin"/>
    <property type="match status" value="10"/>
</dbReference>
<dbReference type="InterPro" id="IPR036179">
    <property type="entry name" value="Ig-like_dom_sf"/>
</dbReference>
<dbReference type="SUPFAM" id="SSF57184">
    <property type="entry name" value="Growth factor receptor domain"/>
    <property type="match status" value="5"/>
</dbReference>
<evidence type="ECO:0000256" key="14">
    <source>
        <dbReference type="ARBA" id="ARBA00023136"/>
    </source>
</evidence>
<feature type="domain" description="EGF-like" evidence="21">
    <location>
        <begin position="3499"/>
        <end position="3538"/>
    </location>
</feature>
<feature type="domain" description="EGF-like" evidence="21">
    <location>
        <begin position="3372"/>
        <end position="3407"/>
    </location>
</feature>
<dbReference type="CDD" id="cd00054">
    <property type="entry name" value="EGF_CA"/>
    <property type="match status" value="8"/>
</dbReference>
<keyword evidence="7 18" id="KW-0245">EGF-like domain</keyword>
<gene>
    <name evidence="24" type="ORF">MEDL_36115</name>
</gene>
<protein>
    <recommendedName>
        <fullName evidence="26">Hemicentin-1</fullName>
    </recommendedName>
</protein>
<dbReference type="SUPFAM" id="SSF54511">
    <property type="entry name" value="GFP-like"/>
    <property type="match status" value="1"/>
</dbReference>
<feature type="region of interest" description="Disordered" evidence="19">
    <location>
        <begin position="1832"/>
        <end position="1857"/>
    </location>
</feature>
<feature type="domain" description="Ig-like" evidence="22">
    <location>
        <begin position="634"/>
        <end position="718"/>
    </location>
</feature>
<evidence type="ECO:0000256" key="10">
    <source>
        <dbReference type="ARBA" id="ARBA00022737"/>
    </source>
</evidence>
<dbReference type="InterPro" id="IPR056475">
    <property type="entry name" value="GBD_Hemicentin/VWA7"/>
</dbReference>
<feature type="domain" description="Ig-like" evidence="22">
    <location>
        <begin position="2675"/>
        <end position="2761"/>
    </location>
</feature>
<dbReference type="InterPro" id="IPR026823">
    <property type="entry name" value="cEGF"/>
</dbReference>
<dbReference type="InterPro" id="IPR009017">
    <property type="entry name" value="GFP"/>
</dbReference>
<keyword evidence="14" id="KW-0472">Membrane</keyword>
<dbReference type="InterPro" id="IPR018097">
    <property type="entry name" value="EGF_Ca-bd_CS"/>
</dbReference>
<dbReference type="PROSITE" id="PS50993">
    <property type="entry name" value="NIDOGEN_G2"/>
    <property type="match status" value="1"/>
</dbReference>
<dbReference type="PROSITE" id="PS50026">
    <property type="entry name" value="EGF_3"/>
    <property type="match status" value="4"/>
</dbReference>
<feature type="domain" description="Ig-like" evidence="22">
    <location>
        <begin position="1460"/>
        <end position="1547"/>
    </location>
</feature>
<feature type="domain" description="Ig-like" evidence="22">
    <location>
        <begin position="997"/>
        <end position="1086"/>
    </location>
</feature>
<organism evidence="24 25">
    <name type="scientific">Mytilus edulis</name>
    <name type="common">Blue mussel</name>
    <dbReference type="NCBI Taxonomy" id="6550"/>
    <lineage>
        <taxon>Eukaryota</taxon>
        <taxon>Metazoa</taxon>
        <taxon>Spiralia</taxon>
        <taxon>Lophotrochozoa</taxon>
        <taxon>Mollusca</taxon>
        <taxon>Bivalvia</taxon>
        <taxon>Autobranchia</taxon>
        <taxon>Pteriomorphia</taxon>
        <taxon>Mytilida</taxon>
        <taxon>Mytiloidea</taxon>
        <taxon>Mytilidae</taxon>
        <taxon>Mytilinae</taxon>
        <taxon>Mytilus</taxon>
    </lineage>
</organism>
<evidence type="ECO:0000256" key="17">
    <source>
        <dbReference type="ARBA" id="ARBA00023319"/>
    </source>
</evidence>
<dbReference type="InterPro" id="IPR036465">
    <property type="entry name" value="vWFA_dom_sf"/>
</dbReference>
<dbReference type="OrthoDB" id="5985519at2759"/>
<keyword evidence="8" id="KW-0812">Transmembrane</keyword>
<feature type="domain" description="Ig-like" evidence="22">
    <location>
        <begin position="1553"/>
        <end position="1643"/>
    </location>
</feature>
<dbReference type="FunFam" id="2.20.100.10:FF:000001">
    <property type="entry name" value="semaphorin-5A isoform X1"/>
    <property type="match status" value="1"/>
</dbReference>
<feature type="domain" description="Ig-like" evidence="22">
    <location>
        <begin position="2485"/>
        <end position="2581"/>
    </location>
</feature>
<keyword evidence="4" id="KW-1003">Cell membrane</keyword>
<dbReference type="PROSITE" id="PS01187">
    <property type="entry name" value="EGF_CA"/>
    <property type="match status" value="3"/>
</dbReference>
<feature type="domain" description="Ig-like" evidence="22">
    <location>
        <begin position="723"/>
        <end position="808"/>
    </location>
</feature>
<dbReference type="FunFam" id="2.10.25.10:FF:000014">
    <property type="entry name" value="Latent-transforming growth factor beta-binding protein 3"/>
    <property type="match status" value="2"/>
</dbReference>
<keyword evidence="17" id="KW-0393">Immunoglobulin domain</keyword>
<name>A0A8S3SWQ3_MYTED</name>
<feature type="domain" description="Ig-like" evidence="22">
    <location>
        <begin position="1276"/>
        <end position="1357"/>
    </location>
</feature>
<evidence type="ECO:0008006" key="26">
    <source>
        <dbReference type="Google" id="ProtNLM"/>
    </source>
</evidence>
<sequence>MKIKFATCISCWIIFALTFDIVYSQNEDIPVGAASLAFVFDITGSMYDDLVQVIEGAEKIMAMTLARTINPLYNYILVPFHDPDIGPVIVTRDPDEFILELQDLYVHGGGDCPEMSIGAIKEALDTALPNSFIYVFTDARSKDHVLTEDVLSLIQQKQSQIVFVMTGDCGNHSSDGFLAYEKIASTSSGQVFFTEKGSGQSDKKKIFLGPLDGRTNNVVAPTPRLEVLFRKVLDFVTLTVQAQKVNLMSVDSPKKDVNTYFIPVDNTLKELTVSVSGVAPDIKLWAPNQENEYSEHDGLRNLLDLKKVKIQNIRDPIPGKWKLQVSSNSSHTVRVRGLSSSNFFPSFSRSTSHDTSSTTLRPLKGIESSTIVNTTDIDPPAGLYRMEFIDLQGEVLAEYPLIRNPLKDNIYTVSPLIPPYTFFYIKVTGVDDEGNTLQRLTPTAISAREATRPVVHMSDMTRGYYQATAFLTCEVISEVPFLVQWSRGGKLLGNLQEHRGSSNVTLEVPNATEKSEGLYLCNATNKAGWRATQTFLDVSEPPPSITPPKNVSVVPGENGMLTCSVHSTVEFNISWYKVGRNSRIKSSKKFNILDNGSLIIRDVKPSDDGKYVCRVGNEGGFTKQSVFLNVQVPPEVTVDPTEQDFQVGRKVSFMCVASGNPTPSYYWLRDGELLIPNNRIKISGNVLSIEKLVRDDEGSYHCLARNAAGESVAIAQLNYIEKPEITVYEKELIVSAGDPAILKCSSKGIPPPMVTWNRGDIEITALSYVKLSKDGQLTIFGTQEQDAGIYRCVASNNAGSTSITTQLTVGSEARIIGPPLNTGADIGTNATLTCRASGQPRPTITWLTNGKPVNVLEGRLMQLAGGELFIQGVIPEDEGRYTCVVKNRFGTRDHTAYLTVTGILRPVIAYTVPYIDVIKGKNVTLDCVLVQGNPKPTVHWLARGQELMKDNHFVIESASKVVITNIQEEHEGVYTCLASNVAGNSTSVVSINVQVPPKLNTASPENQQTNFTVNLGSGVVLPCEVEGDPLPDIVWFKDEIPISMTDLHYFITQDGSLEIFSSDSTDTGQYRCRASNVVGDIDKTVSLFVRVPPTIDGDQNVEQTVLKGDTLTLSCTVNGIPDPTVHWRKNFKTFNPKSGRFVFDEFGLTISRVKTSDKAIYECVANNEAGETTKVITVSVHTPPTIASGDPSELSVTKGVSVNLNCEMEGEPMPTVTWRKDGVIIDVESYKYQLIGTGSLTIHDVGVQDGGHFVCQAENVAGEVSKEFDLNVHAPPELPQDLPATTKVVEGESVTLVCPAVGTPIPTITWYKDNIPITDPVILSDGSLNIEMVKSSDEGSYRCQATNKAGSVERNVTLDVHVKPNIIDSDSHGPDSRNPNVILHDNITLTCPVEGDPLPSITWYKDGQQIDDDYYTLSDDGLMLTITNARIRDDGRFKCVARNVAGETDVTFDLNVHVPPYVDTTAVSPDHMTPIQNTPLVINCPISGVPTPNITWYKDGEVISTSNHVTISTNGRRLTVTDTKVDDSGSYKCVGENTAGTEEKTFFVKVNVPPTVENPGEVERPEVIHGKTLRMRCPANGIPPPTITWFINNKAIRNNTERLSLLEDGWTLEITNIQETDTDRYICKAENMAGQSEKNFDVNVLLPSQIIKDRLERNHKVILNNPFTLACPVQGNPLPAITWYKNGQAINFTNSQSYRANSEGRDLYILSASEKDTAVFRCQASNKAGDDHIDFSVKVLLSARVNMTGIDTKPKVISGDPLTLICPGVGIPKPNITWYKDGSVLSEDKEQLTIDVVDVRDAGMYKCVVQNEAGQSEVEFNVKVQVPPRIDEEGIDTNPEVVTSDPHTLSCPARGRPPPDITWYKNGQIIDFTSDSNLELKSRGRQLYFKEVQLKDDGVYKCLAVNEAGSVEQEYDLDVLVPPSIADSDNNDITKVISGHTTVLNCPASGTPVPVIEWFKNGWLIVNSNHILTEDNGRQLKIINTRVEDSGNYTCTATNTAGKTEQDMTLLVLVPPSIDESNVIYSPKVRVNRTVLLDCPIEGVPLPDVTWLVNNIPLVESERHQLLRDNRQVKITKAQIGDSGTYTCQAVNEAGSLNKNFRLTVQLPAAIDRGNLQTQFSIIENQTVFIDCPVSGSPTPSIIWSKDRIPLFDFPYQDLKVLNQDQRLEVSNAQVEDAGKYTCKATNVAGSDKQYFNLEVRVPPVMDGQRTVTKSSVIVRTPVNLQCLVNGIPRPDVTWLKDYKPLDLSENPHIRIMTEGQVLQFIGSQVDDKGRYTCRANNSAGIAEKYFDLTVLVPPKVNGSDSIQKQEVTINHQHVLDCPASGIPPPKITWKYRGDVIPEYGSPSHRILNNGRQLLFINTQLYDAGFYSCIISNVAGNTSLDFQVEVQVPPTIREGQRHVASVVNTRVRLPCESDGLPKPVITWEKNGQPFPTTGLRHTMQEQGTIEFVSVQLEDAGDYTCQASNPAGNVTRHVSLAVQVTPKMRNQDPVELSVVVGQSVELPCDVEAYPPPRIMWQKGASILAEFPETIQSSNSNYQIIDNSTLRMLKTDVSDSGIYICIARNNAGTAIGQVRLQVSVPPKISFSRTVFTVAQGRDIVLLCNNIGTPEPKITWEKDGIEISNADYHYRVLRSGQLAIPYSRPEDAGTYTCKAVNKAGEDSINMELVVQVPPTINRDTSLLTSTVGQSYNIPCDTSGIPPPVITWLKDSRQIIPDNTKYTVDINGTLVIDDLKAGDTGSYTCMARNVAGRDIYDRTLQYKSPLNKEVILNGRFILKCGATGIPVPTITWTRNGEPVQNRASYHGRSRLIIRNAIEQDAGMYTCIAKNPAGMDTASVSVVMKVPPRVIVPDSERVVTLAETVILSCSVGGDPLPDIYWTKNGRSIQLGNRIQQLANGSLVIFDSTSSDAGDYKCVATNEAGSSEGVATLSVHEPPKFKIEPTNTTVVEGGVMTMDCVAEGEPQPSVTWQRGWTEIVPGGRITILPNNSLRIFTVQLSDTGLYRCKASNSLGKTLIEAALTVMVHGQYSDWSDWNPCSKSCGTGNQLRTRECNNPPPTNGGRYCQGPSLDNRTCVVTECPVPGDWSEWGLWSECSTTCDEGVQDRHRVCNIPLFGGLPCVGDRDEVVKCSIQPCYRIPRKGEGNLVGYINNIDLTEGRITALATPTTDGTYINATIDNIPPEISGHFQHLISVLNPIYWSLSQEVGGASNGFRLTDGKYNRETQVQFATGEILKMNHYVTGVDRNGVLQFDIIVSGSVPELPVDSEVYLYPYTEDYIQTGPTSLYSHSSRLMRVNGHMLPYAWNHTISYDQSHGVMPYLVQKLTTKDINIKMDQDRQQLMFTFTSQISPDTQSNQCPKGFILNNGGSFCTDGDECLTMHPCSHNCHNSPGSFSCSCNRGYSLERNGHTCKDIDECDNNNGGCDLDNECINIDGSFICAVMCKDGYRRSGDGQKCIDKDECRETPEVCGHNCQNIPGGYTCTCSEGFQLKTDNSGRCTDVNECRTGQSSCSHICRNTIGSYTCACPAGFRLYRKFLCEDIDECRGGGHECGMDQDCINTRGSYQCKTRCSLGLQQQADGSCTDINECLTNQHRCYSNQRCINTEGSYYCQCQHGYRSTGPDIDECREFPGICSYRCWNTNGDFECICPPGQKQLADRKSCAGLEFLEPSQPSRFKRQACPVGMRHVPTWNKCIDINECLEDVGVCQHNCTNTVGSFHCKCPLGYKVARDGRKCTGMEGSVQVSPVGSFHYKCPLGYKVEGMEESVQQGMEESVQVSPVGSFHYKCPLGYKVARDGRKCTGYKVARDGKSVQVIPVGNFHCKCPLGYKVARDGRKCTGSFHCKCPLGYKVARDGRKCTGYKVARDGKSVQVIPVGNFHCKCPQGYKVARDGRKCTGIEGSVQVGPVGSFHCKCPLGYKVARDGRKCTGMEESVQVSPVGSFHCKCPLGYKVARDGRKCTEVSPVGSFHCKCPLGYKVARDGRKCTGMEESVQVSPVGSFHCKCPLGYKVAKGMEESVQVSPVGSFNCKCPLGYKVARDGRKVYR</sequence>
<keyword evidence="25" id="KW-1185">Reference proteome</keyword>
<feature type="domain" description="Ig-like" evidence="22">
    <location>
        <begin position="2937"/>
        <end position="3022"/>
    </location>
</feature>
<evidence type="ECO:0000313" key="24">
    <source>
        <dbReference type="EMBL" id="CAG2222850.1"/>
    </source>
</evidence>
<dbReference type="EMBL" id="CAJPWZ010001767">
    <property type="protein sequence ID" value="CAG2222850.1"/>
    <property type="molecule type" value="Genomic_DNA"/>
</dbReference>
<feature type="signal peptide" evidence="20">
    <location>
        <begin position="1"/>
        <end position="24"/>
    </location>
</feature>
<dbReference type="InterPro" id="IPR000884">
    <property type="entry name" value="TSP1_rpt"/>
</dbReference>
<dbReference type="Proteomes" id="UP000683360">
    <property type="component" value="Unassembled WGS sequence"/>
</dbReference>
<evidence type="ECO:0000256" key="12">
    <source>
        <dbReference type="ARBA" id="ARBA00022889"/>
    </source>
</evidence>
<feature type="domain" description="Ig-like" evidence="22">
    <location>
        <begin position="1364"/>
        <end position="1451"/>
    </location>
</feature>
<dbReference type="PANTHER" id="PTHR12231">
    <property type="entry name" value="CTX-RELATED TYPE I TRANSMEMBRANE PROTEIN"/>
    <property type="match status" value="1"/>
</dbReference>
<dbReference type="InterPro" id="IPR000152">
    <property type="entry name" value="EGF-type_Asp/Asn_hydroxyl_site"/>
</dbReference>
<evidence type="ECO:0000259" key="22">
    <source>
        <dbReference type="PROSITE" id="PS50835"/>
    </source>
</evidence>
<dbReference type="FunFam" id="2.10.25.10:FF:000038">
    <property type="entry name" value="Fibrillin 2"/>
    <property type="match status" value="2"/>
</dbReference>
<evidence type="ECO:0000256" key="3">
    <source>
        <dbReference type="ARBA" id="ARBA00004498"/>
    </source>
</evidence>
<dbReference type="GO" id="GO:0005509">
    <property type="term" value="F:calcium ion binding"/>
    <property type="evidence" value="ECO:0007669"/>
    <property type="project" value="InterPro"/>
</dbReference>
<feature type="domain" description="EGF-like" evidence="21">
    <location>
        <begin position="3583"/>
        <end position="3621"/>
    </location>
</feature>
<keyword evidence="11" id="KW-0106">Calcium</keyword>
<dbReference type="InterPro" id="IPR056861">
    <property type="entry name" value="HMCN1-like_VWA"/>
</dbReference>
<evidence type="ECO:0000256" key="8">
    <source>
        <dbReference type="ARBA" id="ARBA00022692"/>
    </source>
</evidence>
<dbReference type="SMART" id="SM00406">
    <property type="entry name" value="IGv"/>
    <property type="match status" value="11"/>
</dbReference>
<feature type="chain" id="PRO_5035828857" description="Hemicentin-1" evidence="20">
    <location>
        <begin position="25"/>
        <end position="4043"/>
    </location>
</feature>
<feature type="domain" description="Ig-like" evidence="22">
    <location>
        <begin position="2299"/>
        <end position="2391"/>
    </location>
</feature>
<dbReference type="Gene3D" id="2.90.20.10">
    <property type="entry name" value="Plasmodium vivax P25 domain"/>
    <property type="match status" value="1"/>
</dbReference>
<dbReference type="FunFam" id="2.10.25.10:FF:000240">
    <property type="entry name" value="Vitamin K-dependent protein S"/>
    <property type="match status" value="1"/>
</dbReference>
<evidence type="ECO:0000256" key="1">
    <source>
        <dbReference type="ARBA" id="ARBA00004167"/>
    </source>
</evidence>
<dbReference type="PANTHER" id="PTHR12231:SF253">
    <property type="entry name" value="DPR-INTERACTING PROTEIN ETA, ISOFORM B-RELATED"/>
    <property type="match status" value="1"/>
</dbReference>
<keyword evidence="15 18" id="KW-1015">Disulfide bond</keyword>
<dbReference type="InterPro" id="IPR013106">
    <property type="entry name" value="Ig_V-set"/>
</dbReference>
<evidence type="ECO:0000259" key="21">
    <source>
        <dbReference type="PROSITE" id="PS50026"/>
    </source>
</evidence>
<dbReference type="InterPro" id="IPR049883">
    <property type="entry name" value="NOTCH1_EGF-like"/>
</dbReference>
<dbReference type="InterPro" id="IPR003599">
    <property type="entry name" value="Ig_sub"/>
</dbReference>
<dbReference type="InterPro" id="IPR013783">
    <property type="entry name" value="Ig-like_fold"/>
</dbReference>
<dbReference type="InterPro" id="IPR001881">
    <property type="entry name" value="EGF-like_Ca-bd_dom"/>
</dbReference>
<feature type="domain" description="Ig-like" evidence="22">
    <location>
        <begin position="1923"/>
        <end position="2009"/>
    </location>
</feature>
<dbReference type="SMART" id="SM00409">
    <property type="entry name" value="IG"/>
    <property type="match status" value="28"/>
</dbReference>
<dbReference type="InterPro" id="IPR007110">
    <property type="entry name" value="Ig-like_dom"/>
</dbReference>
<dbReference type="FunFam" id="2.60.40.10:FF:000189">
    <property type="entry name" value="Neogenin isoform 3"/>
    <property type="match status" value="1"/>
</dbReference>
<dbReference type="FunFam" id="2.60.40.10:FF:000032">
    <property type="entry name" value="palladin isoform X1"/>
    <property type="match status" value="9"/>
</dbReference>
<dbReference type="FunFam" id="2.20.100.10:FF:000002">
    <property type="entry name" value="Unc-5 netrin receptor C"/>
    <property type="match status" value="1"/>
</dbReference>
<feature type="domain" description="Ig-like" evidence="22">
    <location>
        <begin position="1184"/>
        <end position="1271"/>
    </location>
</feature>
<dbReference type="InterPro" id="IPR036383">
    <property type="entry name" value="TSP1_rpt_sf"/>
</dbReference>
<feature type="domain" description="Ig-like" evidence="22">
    <location>
        <begin position="1743"/>
        <end position="1823"/>
    </location>
</feature>
<dbReference type="PROSITE" id="PS01186">
    <property type="entry name" value="EGF_2"/>
    <property type="match status" value="2"/>
</dbReference>
<evidence type="ECO:0000256" key="5">
    <source>
        <dbReference type="ARBA" id="ARBA00022525"/>
    </source>
</evidence>
<dbReference type="SMART" id="SM00209">
    <property type="entry name" value="TSP1"/>
    <property type="match status" value="2"/>
</dbReference>
<feature type="disulfide bond" evidence="18">
    <location>
        <begin position="3376"/>
        <end position="3386"/>
    </location>
</feature>
<dbReference type="Gene3D" id="2.40.155.10">
    <property type="entry name" value="Green fluorescent protein"/>
    <property type="match status" value="1"/>
</dbReference>
<proteinExistence type="predicted"/>
<dbReference type="InterPro" id="IPR003598">
    <property type="entry name" value="Ig_sub2"/>
</dbReference>
<reference evidence="24" key="1">
    <citation type="submission" date="2021-03" db="EMBL/GenBank/DDBJ databases">
        <authorList>
            <person name="Bekaert M."/>
        </authorList>
    </citation>
    <scope>NUCLEOTIDE SEQUENCE</scope>
</reference>
<feature type="domain" description="Ig-like" evidence="22">
    <location>
        <begin position="1093"/>
        <end position="1179"/>
    </location>
</feature>
<feature type="domain" description="EGF-like" evidence="21">
    <location>
        <begin position="3694"/>
        <end position="3734"/>
    </location>
</feature>
<keyword evidence="6" id="KW-0272">Extracellular matrix</keyword>
<comment type="caution">
    <text evidence="24">The sequence shown here is derived from an EMBL/GenBank/DDBJ whole genome shotgun (WGS) entry which is preliminary data.</text>
</comment>
<dbReference type="Gene3D" id="2.60.40.10">
    <property type="entry name" value="Immunoglobulins"/>
    <property type="match status" value="28"/>
</dbReference>
<evidence type="ECO:0000256" key="6">
    <source>
        <dbReference type="ARBA" id="ARBA00022530"/>
    </source>
</evidence>
<feature type="domain" description="Ig-like" evidence="22">
    <location>
        <begin position="2584"/>
        <end position="2672"/>
    </location>
</feature>
<evidence type="ECO:0000256" key="11">
    <source>
        <dbReference type="ARBA" id="ARBA00022837"/>
    </source>
</evidence>
<feature type="domain" description="Nidogen G2 beta-barrel" evidence="23">
    <location>
        <begin position="3138"/>
        <end position="3358"/>
    </location>
</feature>
<keyword evidence="10" id="KW-0677">Repeat</keyword>
<dbReference type="SUPFAM" id="SSF82895">
    <property type="entry name" value="TSP-1 type 1 repeat"/>
    <property type="match status" value="2"/>
</dbReference>
<keyword evidence="13" id="KW-1133">Transmembrane helix</keyword>
<dbReference type="Pfam" id="PF00090">
    <property type="entry name" value="TSP_1"/>
    <property type="match status" value="2"/>
</dbReference>
<feature type="domain" description="Ig-like" evidence="22">
    <location>
        <begin position="2108"/>
        <end position="2199"/>
    </location>
</feature>
<dbReference type="Gene3D" id="2.20.100.10">
    <property type="entry name" value="Thrombospondin type-1 (TSP1) repeat"/>
    <property type="match status" value="2"/>
</dbReference>
<dbReference type="PROSITE" id="PS50835">
    <property type="entry name" value="IG_LIKE"/>
    <property type="match status" value="28"/>
</dbReference>